<keyword evidence="9" id="KW-0812">Transmembrane</keyword>
<evidence type="ECO:0000256" key="2">
    <source>
        <dbReference type="ARBA" id="ARBA00004569"/>
    </source>
</evidence>
<sequence>MRRIRQLEGVVSRSYSSHQGSFQKQFNRQIRLKTAVAAVAAGVGCTIAAYQVVTPVRSVLLGEGETEHLQAQTNHKLTKRELRFLQFASIEHDDVIYMSPMDFIDSLTLDAPRERVYRRVIKEKDMKNILSKTPPFRHGGNHFFRNLDQNGIISYSEYIFLLTLLTKSKAAFKIAFLMFDEDDNGSVERDEFLLIRNLTSALRSTRRMDSTPPPNAHDDSCQIDPSDYQFVVSRFSGRLFSGVDAYSVMFAKSEEEVKKQDTTLLLHLFGIRGNSKLTFNQFQVFYENLQEEIMEIEFFEFARGKNTISPVDFARLVLRYTIVNQEDYYKYINRVQERTTAEDKGVTLEQWARFSRFLNNLSEFSSAVRLYVNSNMPVSEPEFARAVSCTIGQELDPVVVSMIFRIFDENDDGTLSYPEFLAVMTDRLHRGLRGRLEKPWSWRSFKSCVINELSRN</sequence>
<keyword evidence="8 9" id="KW-0472">Membrane</keyword>
<evidence type="ECO:0000256" key="6">
    <source>
        <dbReference type="ARBA" id="ARBA00022946"/>
    </source>
</evidence>
<dbReference type="PROSITE" id="PS00018">
    <property type="entry name" value="EF_HAND_1"/>
    <property type="match status" value="2"/>
</dbReference>
<dbReference type="SUPFAM" id="SSF47473">
    <property type="entry name" value="EF-hand"/>
    <property type="match status" value="2"/>
</dbReference>
<dbReference type="Proteomes" id="UP000835052">
    <property type="component" value="Unassembled WGS sequence"/>
</dbReference>
<keyword evidence="3" id="KW-0677">Repeat</keyword>
<dbReference type="AlphaFoldDB" id="A0A8S1HFF2"/>
<dbReference type="Pfam" id="PF13833">
    <property type="entry name" value="EF-hand_8"/>
    <property type="match status" value="1"/>
</dbReference>
<evidence type="ECO:0000256" key="7">
    <source>
        <dbReference type="ARBA" id="ARBA00023128"/>
    </source>
</evidence>
<proteinExistence type="predicted"/>
<dbReference type="CDD" id="cd15900">
    <property type="entry name" value="EFh_MICU"/>
    <property type="match status" value="1"/>
</dbReference>
<keyword evidence="4" id="KW-0999">Mitochondrion inner membrane</keyword>
<dbReference type="InterPro" id="IPR002048">
    <property type="entry name" value="EF_hand_dom"/>
</dbReference>
<keyword evidence="5" id="KW-0106">Calcium</keyword>
<keyword evidence="9" id="KW-1133">Transmembrane helix</keyword>
<keyword evidence="12" id="KW-1185">Reference proteome</keyword>
<dbReference type="GO" id="GO:1990246">
    <property type="term" value="C:uniplex complex"/>
    <property type="evidence" value="ECO:0007669"/>
    <property type="project" value="TreeGrafter"/>
</dbReference>
<dbReference type="PANTHER" id="PTHR12294:SF13">
    <property type="entry name" value="MITOCHONDRIAL CALCIUM UPTAKE 3, ISOFORM D"/>
    <property type="match status" value="1"/>
</dbReference>
<dbReference type="OrthoDB" id="5859791at2759"/>
<dbReference type="PROSITE" id="PS50222">
    <property type="entry name" value="EF_HAND_2"/>
    <property type="match status" value="2"/>
</dbReference>
<feature type="domain" description="EF-hand" evidence="10">
    <location>
        <begin position="403"/>
        <end position="430"/>
    </location>
</feature>
<reference evidence="11" key="1">
    <citation type="submission" date="2020-10" db="EMBL/GenBank/DDBJ databases">
        <authorList>
            <person name="Kikuchi T."/>
        </authorList>
    </citation>
    <scope>NUCLEOTIDE SEQUENCE</scope>
    <source>
        <strain evidence="11">NKZ352</strain>
    </source>
</reference>
<evidence type="ECO:0000256" key="4">
    <source>
        <dbReference type="ARBA" id="ARBA00022792"/>
    </source>
</evidence>
<keyword evidence="7" id="KW-0496">Mitochondrion</keyword>
<evidence type="ECO:0000259" key="10">
    <source>
        <dbReference type="PROSITE" id="PS50222"/>
    </source>
</evidence>
<dbReference type="PANTHER" id="PTHR12294">
    <property type="entry name" value="EF HAND DOMAIN FAMILY A1,A2-RELATED"/>
    <property type="match status" value="1"/>
</dbReference>
<name>A0A8S1HFF2_9PELO</name>
<keyword evidence="6" id="KW-0809">Transit peptide</keyword>
<dbReference type="InterPro" id="IPR011992">
    <property type="entry name" value="EF-hand-dom_pair"/>
</dbReference>
<dbReference type="GO" id="GO:0005509">
    <property type="term" value="F:calcium ion binding"/>
    <property type="evidence" value="ECO:0007669"/>
    <property type="project" value="InterPro"/>
</dbReference>
<feature type="domain" description="EF-hand" evidence="10">
    <location>
        <begin position="167"/>
        <end position="202"/>
    </location>
</feature>
<dbReference type="InterPro" id="IPR039800">
    <property type="entry name" value="MICU1/2/3"/>
</dbReference>
<evidence type="ECO:0000313" key="11">
    <source>
        <dbReference type="EMBL" id="CAD6193732.1"/>
    </source>
</evidence>
<dbReference type="InterPro" id="IPR018247">
    <property type="entry name" value="EF_Hand_1_Ca_BS"/>
</dbReference>
<dbReference type="GO" id="GO:0036444">
    <property type="term" value="P:calcium import into the mitochondrion"/>
    <property type="evidence" value="ECO:0007669"/>
    <property type="project" value="TreeGrafter"/>
</dbReference>
<evidence type="ECO:0000256" key="3">
    <source>
        <dbReference type="ARBA" id="ARBA00022737"/>
    </source>
</evidence>
<evidence type="ECO:0000256" key="1">
    <source>
        <dbReference type="ARBA" id="ARBA00004273"/>
    </source>
</evidence>
<organism evidence="11 12">
    <name type="scientific">Caenorhabditis auriculariae</name>
    <dbReference type="NCBI Taxonomy" id="2777116"/>
    <lineage>
        <taxon>Eukaryota</taxon>
        <taxon>Metazoa</taxon>
        <taxon>Ecdysozoa</taxon>
        <taxon>Nematoda</taxon>
        <taxon>Chromadorea</taxon>
        <taxon>Rhabditida</taxon>
        <taxon>Rhabditina</taxon>
        <taxon>Rhabditomorpha</taxon>
        <taxon>Rhabditoidea</taxon>
        <taxon>Rhabditidae</taxon>
        <taxon>Peloderinae</taxon>
        <taxon>Caenorhabditis</taxon>
    </lineage>
</organism>
<dbReference type="Gene3D" id="1.10.238.10">
    <property type="entry name" value="EF-hand"/>
    <property type="match status" value="3"/>
</dbReference>
<evidence type="ECO:0000256" key="5">
    <source>
        <dbReference type="ARBA" id="ARBA00022837"/>
    </source>
</evidence>
<comment type="subcellular location">
    <subcellularLocation>
        <location evidence="1">Mitochondrion inner membrane</location>
    </subcellularLocation>
    <subcellularLocation>
        <location evidence="2">Mitochondrion intermembrane space</location>
    </subcellularLocation>
</comment>
<dbReference type="GO" id="GO:0051560">
    <property type="term" value="P:mitochondrial calcium ion homeostasis"/>
    <property type="evidence" value="ECO:0007669"/>
    <property type="project" value="TreeGrafter"/>
</dbReference>
<comment type="caution">
    <text evidence="11">The sequence shown here is derived from an EMBL/GenBank/DDBJ whole genome shotgun (WGS) entry which is preliminary data.</text>
</comment>
<dbReference type="EMBL" id="CAJGYM010000037">
    <property type="protein sequence ID" value="CAD6193732.1"/>
    <property type="molecule type" value="Genomic_DNA"/>
</dbReference>
<protein>
    <recommendedName>
        <fullName evidence="10">EF-hand domain-containing protein</fullName>
    </recommendedName>
</protein>
<dbReference type="SMART" id="SM00054">
    <property type="entry name" value="EFh"/>
    <property type="match status" value="2"/>
</dbReference>
<accession>A0A8S1HFF2</accession>
<evidence type="ECO:0000313" key="12">
    <source>
        <dbReference type="Proteomes" id="UP000835052"/>
    </source>
</evidence>
<dbReference type="GO" id="GO:0005758">
    <property type="term" value="C:mitochondrial intermembrane space"/>
    <property type="evidence" value="ECO:0007669"/>
    <property type="project" value="UniProtKB-SubCell"/>
</dbReference>
<gene>
    <name evidence="11" type="ORF">CAUJ_LOCUS9651</name>
</gene>
<evidence type="ECO:0000256" key="9">
    <source>
        <dbReference type="SAM" id="Phobius"/>
    </source>
</evidence>
<feature type="transmembrane region" description="Helical" evidence="9">
    <location>
        <begin position="34"/>
        <end position="53"/>
    </location>
</feature>
<evidence type="ECO:0000256" key="8">
    <source>
        <dbReference type="ARBA" id="ARBA00023136"/>
    </source>
</evidence>